<dbReference type="EMBL" id="BT041817">
    <property type="protein sequence ID" value="ACF86822.2"/>
    <property type="molecule type" value="mRNA"/>
</dbReference>
<dbReference type="GeneID" id="100303814"/>
<proteinExistence type="evidence at transcript level"/>
<dbReference type="AlphaFoldDB" id="B4FXH9"/>
<name>B4FXH9_MAIZE</name>
<protein>
    <submittedName>
        <fullName evidence="1">Uncharacterized protein</fullName>
    </submittedName>
</protein>
<evidence type="ECO:0000313" key="1">
    <source>
        <dbReference type="EMBL" id="ACF86822.2"/>
    </source>
</evidence>
<accession>B4FXH9</accession>
<reference evidence="1" key="1">
    <citation type="journal article" date="2009" name="PLoS Genet.">
        <title>Sequencing, mapping, and analysis of 27,455 maize full-length cDNAs.</title>
        <authorList>
            <person name="Soderlund C."/>
            <person name="Descour A."/>
            <person name="Kudrna D."/>
            <person name="Bomhoff M."/>
            <person name="Boyd L."/>
            <person name="Currie J."/>
            <person name="Angelova A."/>
            <person name="Collura K."/>
            <person name="Wissotski M."/>
            <person name="Ashley E."/>
            <person name="Morrow D."/>
            <person name="Fernandes J."/>
            <person name="Walbot V."/>
            <person name="Yu Y."/>
        </authorList>
    </citation>
    <scope>NUCLEOTIDE SEQUENCE</scope>
    <source>
        <strain evidence="1">B73</strain>
    </source>
</reference>
<dbReference type="RefSeq" id="NP_001352768.1">
    <property type="nucleotide sequence ID" value="NM_001365839.1"/>
</dbReference>
<organism evidence="1">
    <name type="scientific">Zea mays</name>
    <name type="common">Maize</name>
    <dbReference type="NCBI Taxonomy" id="4577"/>
    <lineage>
        <taxon>Eukaryota</taxon>
        <taxon>Viridiplantae</taxon>
        <taxon>Streptophyta</taxon>
        <taxon>Embryophyta</taxon>
        <taxon>Tracheophyta</taxon>
        <taxon>Spermatophyta</taxon>
        <taxon>Magnoliopsida</taxon>
        <taxon>Liliopsida</taxon>
        <taxon>Poales</taxon>
        <taxon>Poaceae</taxon>
        <taxon>PACMAD clade</taxon>
        <taxon>Panicoideae</taxon>
        <taxon>Andropogonodae</taxon>
        <taxon>Andropogoneae</taxon>
        <taxon>Tripsacinae</taxon>
        <taxon>Zea</taxon>
    </lineage>
</organism>
<dbReference type="KEGG" id="zma:100303814"/>
<sequence>MYTLTIASVDPQFIVANKPIHFTKSVTKCHRALLLRSATHTVAPRRAPHRNCVVAFSVLCVEDMQRKRRCLIPASSRRKTTRGCCSSCPLGSHAERPVTSVDNIKLLSLPHLTAIDSSVVELRESFESWWCIKQSSSTSSSKVPSGSYSRRVSQNTRLLAINELLYHGL</sequence>